<protein>
    <submittedName>
        <fullName evidence="2">Uncharacterized protein</fullName>
    </submittedName>
</protein>
<evidence type="ECO:0000256" key="1">
    <source>
        <dbReference type="SAM" id="Phobius"/>
    </source>
</evidence>
<organism evidence="2 3">
    <name type="scientific">Hesseltinella vesiculosa</name>
    <dbReference type="NCBI Taxonomy" id="101127"/>
    <lineage>
        <taxon>Eukaryota</taxon>
        <taxon>Fungi</taxon>
        <taxon>Fungi incertae sedis</taxon>
        <taxon>Mucoromycota</taxon>
        <taxon>Mucoromycotina</taxon>
        <taxon>Mucoromycetes</taxon>
        <taxon>Mucorales</taxon>
        <taxon>Cunninghamellaceae</taxon>
        <taxon>Hesseltinella</taxon>
    </lineage>
</organism>
<dbReference type="AlphaFoldDB" id="A0A1X2G8A8"/>
<proteinExistence type="predicted"/>
<dbReference type="Proteomes" id="UP000242146">
    <property type="component" value="Unassembled WGS sequence"/>
</dbReference>
<evidence type="ECO:0000313" key="3">
    <source>
        <dbReference type="Proteomes" id="UP000242146"/>
    </source>
</evidence>
<feature type="transmembrane region" description="Helical" evidence="1">
    <location>
        <begin position="163"/>
        <end position="185"/>
    </location>
</feature>
<keyword evidence="1" id="KW-0472">Membrane</keyword>
<comment type="caution">
    <text evidence="2">The sequence shown here is derived from an EMBL/GenBank/DDBJ whole genome shotgun (WGS) entry which is preliminary data.</text>
</comment>
<name>A0A1X2G8A8_9FUNG</name>
<evidence type="ECO:0000313" key="2">
    <source>
        <dbReference type="EMBL" id="ORX47687.1"/>
    </source>
</evidence>
<sequence>METSLAVSIKDILDFGDENISSLEAQIRLLSLASTAKGPQQNVIRAIESLIPTWKDVDLQSLSEGHLIASYVHPLIQSLLAVDSPSKISHCSNTQIATDDLDQRPDYVVDVYQQYQFSHPSCFGEIKIKNTTDTLSQDDLYRLAILYLLIQPSKKKSRNMPTCFFFLGSRTTFFYMTLLAGIYVFCEVSSVTIPTTKQSVV</sequence>
<accession>A0A1X2G8A8</accession>
<keyword evidence="3" id="KW-1185">Reference proteome</keyword>
<keyword evidence="1" id="KW-1133">Transmembrane helix</keyword>
<dbReference type="EMBL" id="MCGT01000032">
    <property type="protein sequence ID" value="ORX47687.1"/>
    <property type="molecule type" value="Genomic_DNA"/>
</dbReference>
<dbReference type="OrthoDB" id="2221403at2759"/>
<gene>
    <name evidence="2" type="ORF">DM01DRAFT_1396009</name>
</gene>
<keyword evidence="1" id="KW-0812">Transmembrane</keyword>
<reference evidence="2 3" key="1">
    <citation type="submission" date="2016-07" db="EMBL/GenBank/DDBJ databases">
        <title>Pervasive Adenine N6-methylation of Active Genes in Fungi.</title>
        <authorList>
            <consortium name="DOE Joint Genome Institute"/>
            <person name="Mondo S.J."/>
            <person name="Dannebaum R.O."/>
            <person name="Kuo R.C."/>
            <person name="Labutti K."/>
            <person name="Haridas S."/>
            <person name="Kuo A."/>
            <person name="Salamov A."/>
            <person name="Ahrendt S.R."/>
            <person name="Lipzen A."/>
            <person name="Sullivan W."/>
            <person name="Andreopoulos W.B."/>
            <person name="Clum A."/>
            <person name="Lindquist E."/>
            <person name="Daum C."/>
            <person name="Ramamoorthy G.K."/>
            <person name="Gryganskyi A."/>
            <person name="Culley D."/>
            <person name="Magnuson J.K."/>
            <person name="James T.Y."/>
            <person name="O'Malley M.A."/>
            <person name="Stajich J.E."/>
            <person name="Spatafora J.W."/>
            <person name="Visel A."/>
            <person name="Grigoriev I.V."/>
        </authorList>
    </citation>
    <scope>NUCLEOTIDE SEQUENCE [LARGE SCALE GENOMIC DNA]</scope>
    <source>
        <strain evidence="2 3">NRRL 3301</strain>
    </source>
</reference>